<organism evidence="2 3">
    <name type="scientific">Salinibacterium xinjiangense</name>
    <dbReference type="NCBI Taxonomy" id="386302"/>
    <lineage>
        <taxon>Bacteria</taxon>
        <taxon>Bacillati</taxon>
        <taxon>Actinomycetota</taxon>
        <taxon>Actinomycetes</taxon>
        <taxon>Micrococcales</taxon>
        <taxon>Microbacteriaceae</taxon>
        <taxon>Salinibacterium</taxon>
    </lineage>
</organism>
<gene>
    <name evidence="2" type="ORF">SAMN06296378_2720</name>
</gene>
<protein>
    <submittedName>
        <fullName evidence="2">Uncharacterized protein</fullName>
    </submittedName>
</protein>
<keyword evidence="1" id="KW-0812">Transmembrane</keyword>
<evidence type="ECO:0000256" key="1">
    <source>
        <dbReference type="SAM" id="Phobius"/>
    </source>
</evidence>
<dbReference type="RefSeq" id="WP_097061755.1">
    <property type="nucleotide sequence ID" value="NZ_BMLC01000004.1"/>
</dbReference>
<dbReference type="AlphaFoldDB" id="A0A2C9A1Q1"/>
<keyword evidence="1" id="KW-1133">Transmembrane helix</keyword>
<keyword evidence="3" id="KW-1185">Reference proteome</keyword>
<reference evidence="2 3" key="1">
    <citation type="submission" date="2017-09" db="EMBL/GenBank/DDBJ databases">
        <authorList>
            <person name="Ehlers B."/>
            <person name="Leendertz F.H."/>
        </authorList>
    </citation>
    <scope>NUCLEOTIDE SEQUENCE [LARGE SCALE GENOMIC DNA]</scope>
    <source>
        <strain evidence="2 3">CGMCC 1.05381</strain>
    </source>
</reference>
<evidence type="ECO:0000313" key="2">
    <source>
        <dbReference type="EMBL" id="SOE73084.1"/>
    </source>
</evidence>
<name>A0A2C9A1Q1_9MICO</name>
<dbReference type="EMBL" id="OCST01000005">
    <property type="protein sequence ID" value="SOE73084.1"/>
    <property type="molecule type" value="Genomic_DNA"/>
</dbReference>
<accession>A0A2C9A1Q1</accession>
<evidence type="ECO:0000313" key="3">
    <source>
        <dbReference type="Proteomes" id="UP000219440"/>
    </source>
</evidence>
<sequence length="200" mass="20978">MSGDSFDAASDERALARLAYSRPVDGVDPAAAQAQLAALAEARRPRPEIQWHTPRIPTVATRRGRLLVAAATAVALGLASAAAFAPVSSLTVFDRPQSDAPAWPGGGMRDARADKIRWLTSGSGWDVFAFTTTGGNICVAGFEGQVSAGGACTSEAVFDIIGLRLGMSRTVDDSTEFLSVRWGPAGSVQTSDLPLTEWTR</sequence>
<dbReference type="Proteomes" id="UP000219440">
    <property type="component" value="Unassembled WGS sequence"/>
</dbReference>
<keyword evidence="1" id="KW-0472">Membrane</keyword>
<proteinExistence type="predicted"/>
<feature type="transmembrane region" description="Helical" evidence="1">
    <location>
        <begin position="66"/>
        <end position="87"/>
    </location>
</feature>